<evidence type="ECO:0000256" key="6">
    <source>
        <dbReference type="RuleBase" id="RU000304"/>
    </source>
</evidence>
<evidence type="ECO:0000256" key="5">
    <source>
        <dbReference type="PROSITE-ProRule" id="PRU10141"/>
    </source>
</evidence>
<dbReference type="SMART" id="SM00220">
    <property type="entry name" value="S_TKc"/>
    <property type="match status" value="1"/>
</dbReference>
<dbReference type="CDD" id="cd05117">
    <property type="entry name" value="STKc_CAMK"/>
    <property type="match status" value="1"/>
</dbReference>
<dbReference type="AlphaFoldDB" id="A0A2P6TTT7"/>
<dbReference type="Pfam" id="PF00069">
    <property type="entry name" value="Pkinase"/>
    <property type="match status" value="1"/>
</dbReference>
<dbReference type="PANTHER" id="PTHR24347">
    <property type="entry name" value="SERINE/THREONINE-PROTEIN KINASE"/>
    <property type="match status" value="1"/>
</dbReference>
<feature type="domain" description="Protein kinase" evidence="7">
    <location>
        <begin position="48"/>
        <end position="331"/>
    </location>
</feature>
<keyword evidence="9" id="KW-1185">Reference proteome</keyword>
<dbReference type="PROSITE" id="PS00108">
    <property type="entry name" value="PROTEIN_KINASE_ST"/>
    <property type="match status" value="1"/>
</dbReference>
<dbReference type="InterPro" id="IPR008271">
    <property type="entry name" value="Ser/Thr_kinase_AS"/>
</dbReference>
<name>A0A2P6TTT7_CHLSO</name>
<organism evidence="8 9">
    <name type="scientific">Chlorella sorokiniana</name>
    <name type="common">Freshwater green alga</name>
    <dbReference type="NCBI Taxonomy" id="3076"/>
    <lineage>
        <taxon>Eukaryota</taxon>
        <taxon>Viridiplantae</taxon>
        <taxon>Chlorophyta</taxon>
        <taxon>core chlorophytes</taxon>
        <taxon>Trebouxiophyceae</taxon>
        <taxon>Chlorellales</taxon>
        <taxon>Chlorellaceae</taxon>
        <taxon>Chlorella clade</taxon>
        <taxon>Chlorella</taxon>
    </lineage>
</organism>
<dbReference type="InterPro" id="IPR017441">
    <property type="entry name" value="Protein_kinase_ATP_BS"/>
</dbReference>
<keyword evidence="4 5" id="KW-0067">ATP-binding</keyword>
<dbReference type="EMBL" id="LHPG02000007">
    <property type="protein sequence ID" value="PRW57463.1"/>
    <property type="molecule type" value="Genomic_DNA"/>
</dbReference>
<dbReference type="FunFam" id="1.10.510.10:FF:000571">
    <property type="entry name" value="Maternal embryonic leucine zipper kinase"/>
    <property type="match status" value="1"/>
</dbReference>
<sequence>MGQCGSVASLRVSSPPESCIDLHEAAPYDTPMGPDSKLRTDADVEDVYHLGPALGYGGFSKVRLATHRETRKKYAAKIIPLPPRGSATNKYNSSRAMILREVDVIQRLDHPCLVKLHEWYVHDGKLYLIMDLLAGGELLDEVEEHGPLTEPQARGIFLQLLLGVQFMHSIGIVHRDLKLENLLLERQGDIASVKIVDFGFAKKCRDSADECLTTVCGTPEYMAPEVVRGSSKIRAMLEGSPTTESDFTPYSAACDLWSCGVILYMLLSGQPPFSSTSHPRLLRSIVAGRFSFEGPAWKRISPEAQDLIAKLLVVDPRQRLTANAALAHPWMKGSRGSTRSARSSGLLQLAKRLARAASSRLSL</sequence>
<dbReference type="PROSITE" id="PS50011">
    <property type="entry name" value="PROTEIN_KINASE_DOM"/>
    <property type="match status" value="1"/>
</dbReference>
<evidence type="ECO:0000256" key="4">
    <source>
        <dbReference type="ARBA" id="ARBA00022840"/>
    </source>
</evidence>
<proteinExistence type="inferred from homology"/>
<reference evidence="8 9" key="1">
    <citation type="journal article" date="2018" name="Plant J.">
        <title>Genome sequences of Chlorella sorokiniana UTEX 1602 and Micractinium conductrix SAG 241.80: implications to maltose excretion by a green alga.</title>
        <authorList>
            <person name="Arriola M.B."/>
            <person name="Velmurugan N."/>
            <person name="Zhang Y."/>
            <person name="Plunkett M.H."/>
            <person name="Hondzo H."/>
            <person name="Barney B.M."/>
        </authorList>
    </citation>
    <scope>NUCLEOTIDE SEQUENCE [LARGE SCALE GENOMIC DNA]</scope>
    <source>
        <strain evidence="9">UTEX 1602</strain>
    </source>
</reference>
<keyword evidence="1" id="KW-0808">Transferase</keyword>
<comment type="similarity">
    <text evidence="6">Belongs to the protein kinase superfamily.</text>
</comment>
<dbReference type="GO" id="GO:0004674">
    <property type="term" value="F:protein serine/threonine kinase activity"/>
    <property type="evidence" value="ECO:0007669"/>
    <property type="project" value="UniProtKB-KW"/>
</dbReference>
<keyword evidence="3 8" id="KW-0418">Kinase</keyword>
<evidence type="ECO:0000313" key="8">
    <source>
        <dbReference type="EMBL" id="PRW57463.1"/>
    </source>
</evidence>
<evidence type="ECO:0000256" key="3">
    <source>
        <dbReference type="ARBA" id="ARBA00022777"/>
    </source>
</evidence>
<dbReference type="STRING" id="3076.A0A2P6TTT7"/>
<comment type="caution">
    <text evidence="8">The sequence shown here is derived from an EMBL/GenBank/DDBJ whole genome shotgun (WGS) entry which is preliminary data.</text>
</comment>
<evidence type="ECO:0000259" key="7">
    <source>
        <dbReference type="PROSITE" id="PS50011"/>
    </source>
</evidence>
<dbReference type="SUPFAM" id="SSF56112">
    <property type="entry name" value="Protein kinase-like (PK-like)"/>
    <property type="match status" value="1"/>
</dbReference>
<keyword evidence="2 5" id="KW-0547">Nucleotide-binding</keyword>
<gene>
    <name evidence="8" type="ORF">C2E21_4006</name>
</gene>
<keyword evidence="6" id="KW-0723">Serine/threonine-protein kinase</keyword>
<dbReference type="Gene3D" id="1.10.510.10">
    <property type="entry name" value="Transferase(Phosphotransferase) domain 1"/>
    <property type="match status" value="1"/>
</dbReference>
<dbReference type="InterPro" id="IPR000719">
    <property type="entry name" value="Prot_kinase_dom"/>
</dbReference>
<evidence type="ECO:0000256" key="2">
    <source>
        <dbReference type="ARBA" id="ARBA00022741"/>
    </source>
</evidence>
<protein>
    <submittedName>
        <fullName evidence="8">Serine threonine kinase</fullName>
    </submittedName>
</protein>
<evidence type="ECO:0000256" key="1">
    <source>
        <dbReference type="ARBA" id="ARBA00022679"/>
    </source>
</evidence>
<feature type="binding site" evidence="5">
    <location>
        <position position="77"/>
    </location>
    <ligand>
        <name>ATP</name>
        <dbReference type="ChEBI" id="CHEBI:30616"/>
    </ligand>
</feature>
<dbReference type="Proteomes" id="UP000239899">
    <property type="component" value="Unassembled WGS sequence"/>
</dbReference>
<accession>A0A2P6TTT7</accession>
<dbReference type="PROSITE" id="PS00107">
    <property type="entry name" value="PROTEIN_KINASE_ATP"/>
    <property type="match status" value="1"/>
</dbReference>
<evidence type="ECO:0000313" key="9">
    <source>
        <dbReference type="Proteomes" id="UP000239899"/>
    </source>
</evidence>
<dbReference type="OrthoDB" id="40902at2759"/>
<dbReference type="InterPro" id="IPR011009">
    <property type="entry name" value="Kinase-like_dom_sf"/>
</dbReference>
<dbReference type="GO" id="GO:0005524">
    <property type="term" value="F:ATP binding"/>
    <property type="evidence" value="ECO:0007669"/>
    <property type="project" value="UniProtKB-UniRule"/>
</dbReference>